<dbReference type="EMBL" id="MFAG01000021">
    <property type="protein sequence ID" value="OGD71831.1"/>
    <property type="molecule type" value="Genomic_DNA"/>
</dbReference>
<dbReference type="Pfam" id="PF26593">
    <property type="entry name" value="TraC-like"/>
    <property type="match status" value="1"/>
</dbReference>
<feature type="region of interest" description="Disordered" evidence="1">
    <location>
        <begin position="213"/>
        <end position="232"/>
    </location>
</feature>
<sequence length="232" mass="26414">MSNVKASTQEQLDIYTIKDHLVYLKDGSVALVLQTTAINFGLLSDEEQDATIYSYAALINSLSFPIQILIRSQRKDVSEYIELLDDRIQNVASQKIKETIIRYRQFIKSLVKENRVLEKRFYVVVPFSTIDLGITTGAFNPFAVAPQKPPFDLSYVGEKAMLALYPKRDHLIRQFARIGLKARQLTTAELISLFYSTYNPEASTYAFQQAQEKEGQGKTIVQPKPEINLPKK</sequence>
<gene>
    <name evidence="3" type="ORF">A2703_00380</name>
</gene>
<dbReference type="Proteomes" id="UP000177979">
    <property type="component" value="Unassembled WGS sequence"/>
</dbReference>
<dbReference type="InterPro" id="IPR058596">
    <property type="entry name" value="TraC-like_dom"/>
</dbReference>
<evidence type="ECO:0000313" key="3">
    <source>
        <dbReference type="EMBL" id="OGD71831.1"/>
    </source>
</evidence>
<name>A0A1F5EWR4_9BACT</name>
<feature type="domain" description="TraC-like" evidence="2">
    <location>
        <begin position="20"/>
        <end position="129"/>
    </location>
</feature>
<accession>A0A1F5EWR4</accession>
<dbReference type="STRING" id="1817722.A2703_00380"/>
<dbReference type="AlphaFoldDB" id="A0A1F5EWR4"/>
<protein>
    <recommendedName>
        <fullName evidence="2">TraC-like domain-containing protein</fullName>
    </recommendedName>
</protein>
<evidence type="ECO:0000256" key="1">
    <source>
        <dbReference type="SAM" id="MobiDB-lite"/>
    </source>
</evidence>
<organism evidence="3 4">
    <name type="scientific">Candidatus Collierbacteria bacterium RIFCSPHIGHO2_01_FULL_50_25</name>
    <dbReference type="NCBI Taxonomy" id="1817722"/>
    <lineage>
        <taxon>Bacteria</taxon>
        <taxon>Candidatus Collieribacteriota</taxon>
    </lineage>
</organism>
<evidence type="ECO:0000259" key="2">
    <source>
        <dbReference type="Pfam" id="PF26593"/>
    </source>
</evidence>
<comment type="caution">
    <text evidence="3">The sequence shown here is derived from an EMBL/GenBank/DDBJ whole genome shotgun (WGS) entry which is preliminary data.</text>
</comment>
<reference evidence="3 4" key="1">
    <citation type="journal article" date="2016" name="Nat. Commun.">
        <title>Thousands of microbial genomes shed light on interconnected biogeochemical processes in an aquifer system.</title>
        <authorList>
            <person name="Anantharaman K."/>
            <person name="Brown C.T."/>
            <person name="Hug L.A."/>
            <person name="Sharon I."/>
            <person name="Castelle C.J."/>
            <person name="Probst A.J."/>
            <person name="Thomas B.C."/>
            <person name="Singh A."/>
            <person name="Wilkins M.J."/>
            <person name="Karaoz U."/>
            <person name="Brodie E.L."/>
            <person name="Williams K.H."/>
            <person name="Hubbard S.S."/>
            <person name="Banfield J.F."/>
        </authorList>
    </citation>
    <scope>NUCLEOTIDE SEQUENCE [LARGE SCALE GENOMIC DNA]</scope>
</reference>
<evidence type="ECO:0000313" key="4">
    <source>
        <dbReference type="Proteomes" id="UP000177979"/>
    </source>
</evidence>
<proteinExistence type="predicted"/>